<gene>
    <name evidence="1" type="ORF">CDO51_06945</name>
</gene>
<organism evidence="1 2">
    <name type="scientific">Natranaerobius trueperi</name>
    <dbReference type="NCBI Taxonomy" id="759412"/>
    <lineage>
        <taxon>Bacteria</taxon>
        <taxon>Bacillati</taxon>
        <taxon>Bacillota</taxon>
        <taxon>Clostridia</taxon>
        <taxon>Natranaerobiales</taxon>
        <taxon>Natranaerobiaceae</taxon>
        <taxon>Natranaerobius</taxon>
    </lineage>
</organism>
<dbReference type="AlphaFoldDB" id="A0A226BY35"/>
<dbReference type="SUPFAM" id="SSF102198">
    <property type="entry name" value="Putative cyclase"/>
    <property type="match status" value="1"/>
</dbReference>
<evidence type="ECO:0000313" key="1">
    <source>
        <dbReference type="EMBL" id="OWZ83682.1"/>
    </source>
</evidence>
<dbReference type="Pfam" id="PF04199">
    <property type="entry name" value="Cyclase"/>
    <property type="match status" value="1"/>
</dbReference>
<accession>A0A226BY35</accession>
<sequence>MNIIDLTHSIHDKMPVYPGTTPPVFETSNTLETDGFIEKRITMFSHTGTHIDAPSHIFEDDISLDDFNIDDFIGKGTVINVKSNYEISKDILINHEQDISSADFLLFNTEWNKLWGKDDYYHDYPVLTTKAAKWLIDNFNLKGIGVDAISMDRAQDDHLPIHHLLLKNKLLIIENLTNLEKLENSFTFYCLPLKTQNSDGAPVRAIAIIQ</sequence>
<protein>
    <submittedName>
        <fullName evidence="1">Hydrolase</fullName>
    </submittedName>
</protein>
<dbReference type="RefSeq" id="WP_089023576.1">
    <property type="nucleotide sequence ID" value="NZ_NIQC01000013.1"/>
</dbReference>
<comment type="caution">
    <text evidence="1">The sequence shown here is derived from an EMBL/GenBank/DDBJ whole genome shotgun (WGS) entry which is preliminary data.</text>
</comment>
<dbReference type="OrthoDB" id="9796085at2"/>
<dbReference type="PANTHER" id="PTHR31118">
    <property type="entry name" value="CYCLASE-LIKE PROTEIN 2"/>
    <property type="match status" value="1"/>
</dbReference>
<dbReference type="EMBL" id="NIQC01000013">
    <property type="protein sequence ID" value="OWZ83682.1"/>
    <property type="molecule type" value="Genomic_DNA"/>
</dbReference>
<name>A0A226BY35_9FIRM</name>
<dbReference type="GO" id="GO:0019441">
    <property type="term" value="P:L-tryptophan catabolic process to kynurenine"/>
    <property type="evidence" value="ECO:0007669"/>
    <property type="project" value="InterPro"/>
</dbReference>
<dbReference type="InterPro" id="IPR007325">
    <property type="entry name" value="KFase/CYL"/>
</dbReference>
<proteinExistence type="predicted"/>
<dbReference type="PANTHER" id="PTHR31118:SF12">
    <property type="entry name" value="CYCLASE-LIKE PROTEIN 2"/>
    <property type="match status" value="1"/>
</dbReference>
<evidence type="ECO:0000313" key="2">
    <source>
        <dbReference type="Proteomes" id="UP000214588"/>
    </source>
</evidence>
<reference evidence="1 2" key="1">
    <citation type="submission" date="2017-06" db="EMBL/GenBank/DDBJ databases">
        <title>Draft Genome Sequence of Natranaerobius trueperi halophilic, alkalithermophilic bacteria from soda lakes.</title>
        <authorList>
            <person name="Zhao B."/>
        </authorList>
    </citation>
    <scope>NUCLEOTIDE SEQUENCE [LARGE SCALE GENOMIC DNA]</scope>
    <source>
        <strain evidence="1 2">DSM 18760</strain>
    </source>
</reference>
<keyword evidence="1" id="KW-0378">Hydrolase</keyword>
<dbReference type="InterPro" id="IPR037175">
    <property type="entry name" value="KFase_sf"/>
</dbReference>
<dbReference type="GO" id="GO:0004061">
    <property type="term" value="F:arylformamidase activity"/>
    <property type="evidence" value="ECO:0007669"/>
    <property type="project" value="InterPro"/>
</dbReference>
<keyword evidence="2" id="KW-1185">Reference proteome</keyword>
<dbReference type="Gene3D" id="3.50.30.50">
    <property type="entry name" value="Putative cyclase"/>
    <property type="match status" value="1"/>
</dbReference>
<dbReference type="Proteomes" id="UP000214588">
    <property type="component" value="Unassembled WGS sequence"/>
</dbReference>